<feature type="region of interest" description="Disordered" evidence="3">
    <location>
        <begin position="58"/>
        <end position="92"/>
    </location>
</feature>
<keyword evidence="2" id="KW-0833">Ubl conjugation pathway</keyword>
<dbReference type="InterPro" id="IPR045048">
    <property type="entry name" value="FBXO31/39"/>
</dbReference>
<evidence type="ECO:0000313" key="6">
    <source>
        <dbReference type="Proteomes" id="UP001174694"/>
    </source>
</evidence>
<comment type="caution">
    <text evidence="5">The sequence shown here is derived from an EMBL/GenBank/DDBJ whole genome shotgun (WGS) entry which is preliminary data.</text>
</comment>
<dbReference type="Pfam" id="PF12014">
    <property type="entry name" value="Cyclin_D1_bind"/>
    <property type="match status" value="1"/>
</dbReference>
<name>A0AA38VGR0_9PEZI</name>
<feature type="region of interest" description="Disordered" evidence="3">
    <location>
        <begin position="266"/>
        <end position="295"/>
    </location>
</feature>
<feature type="region of interest" description="Disordered" evidence="3">
    <location>
        <begin position="1"/>
        <end position="45"/>
    </location>
</feature>
<evidence type="ECO:0000256" key="2">
    <source>
        <dbReference type="ARBA" id="ARBA00022786"/>
    </source>
</evidence>
<reference evidence="5" key="1">
    <citation type="submission" date="2022-07" db="EMBL/GenBank/DDBJ databases">
        <title>Fungi with potential for degradation of polypropylene.</title>
        <authorList>
            <person name="Gostincar C."/>
        </authorList>
    </citation>
    <scope>NUCLEOTIDE SEQUENCE</scope>
    <source>
        <strain evidence="5">EXF-13308</strain>
    </source>
</reference>
<dbReference type="PANTHER" id="PTHR10706">
    <property type="entry name" value="F-BOX FAMILY PROTEIN"/>
    <property type="match status" value="1"/>
</dbReference>
<evidence type="ECO:0000256" key="3">
    <source>
        <dbReference type="SAM" id="MobiDB-lite"/>
    </source>
</evidence>
<feature type="compositionally biased region" description="Basic and acidic residues" evidence="3">
    <location>
        <begin position="515"/>
        <end position="527"/>
    </location>
</feature>
<dbReference type="SUPFAM" id="SSF81383">
    <property type="entry name" value="F-box domain"/>
    <property type="match status" value="1"/>
</dbReference>
<dbReference type="PROSITE" id="PS50181">
    <property type="entry name" value="FBOX"/>
    <property type="match status" value="1"/>
</dbReference>
<dbReference type="InterPro" id="IPR001810">
    <property type="entry name" value="F-box_dom"/>
</dbReference>
<organism evidence="5 6">
    <name type="scientific">Pleurostoma richardsiae</name>
    <dbReference type="NCBI Taxonomy" id="41990"/>
    <lineage>
        <taxon>Eukaryota</taxon>
        <taxon>Fungi</taxon>
        <taxon>Dikarya</taxon>
        <taxon>Ascomycota</taxon>
        <taxon>Pezizomycotina</taxon>
        <taxon>Sordariomycetes</taxon>
        <taxon>Sordariomycetidae</taxon>
        <taxon>Calosphaeriales</taxon>
        <taxon>Pleurostomataceae</taxon>
        <taxon>Pleurostoma</taxon>
    </lineage>
</organism>
<comment type="pathway">
    <text evidence="1">Protein modification; protein ubiquitination.</text>
</comment>
<gene>
    <name evidence="5" type="ORF">NKR23_g3725</name>
</gene>
<dbReference type="EMBL" id="JANBVO010000008">
    <property type="protein sequence ID" value="KAJ9150319.1"/>
    <property type="molecule type" value="Genomic_DNA"/>
</dbReference>
<proteinExistence type="predicted"/>
<keyword evidence="6" id="KW-1185">Reference proteome</keyword>
<dbReference type="InterPro" id="IPR036047">
    <property type="entry name" value="F-box-like_dom_sf"/>
</dbReference>
<dbReference type="PANTHER" id="PTHR10706:SF130">
    <property type="entry name" value="F-BOX ONLY PROTEIN 31"/>
    <property type="match status" value="1"/>
</dbReference>
<dbReference type="Gene3D" id="1.20.1280.50">
    <property type="match status" value="1"/>
</dbReference>
<dbReference type="AlphaFoldDB" id="A0AA38VGR0"/>
<evidence type="ECO:0000259" key="4">
    <source>
        <dbReference type="PROSITE" id="PS50181"/>
    </source>
</evidence>
<feature type="region of interest" description="Disordered" evidence="3">
    <location>
        <begin position="515"/>
        <end position="544"/>
    </location>
</feature>
<dbReference type="SMART" id="SM00256">
    <property type="entry name" value="FBOX"/>
    <property type="match status" value="1"/>
</dbReference>
<sequence length="656" mass="72934">MADKVRPDEDEPGEAPPASTSSSSSNSSSSSSAGVPTGSGPGFSIWGRLDAEDETLLPTLPTVSEDGLRNDSHGRGKMLDTSSDDYYPVRQGPADLLPTMRASDECRFPSLPSEIIAHVLSYLSAVDLVSVSATCRLLRVHAKSDHLWQALVQSHVPGTHVTSAYPCDTFRELYVAHDPRWFLPKYKIWFCDRDLAGKLIVVRYDQRRGCIEGYQLLANHIRTTYQHWAADSEVIIHAFEPEVKLHLDKPVLQLRAHSLENLMRSTISSGPKLPPGDPGPSSPSRLPRGGAQARPVSRFMAEMPMPLDDRTADTMYSNFMLARPLPEAVVDQCWSMPFPYGNVWPPPAVPARHRVSAASLYQHRERDADRVLLAEDRPTCRAEMSDQAFRIRSWMEMRLSSRSVVFAALGLQDEEEDEDDDDRVPATPTTAAVGPAVGAAANNVHGQATRPWRSPVQFLRTPAPVGVHIGEEVTTYATLDPALYTPTRDKPWRGVWVGDYSGHGCEFLLINQVHPEDATGGRPSRDEEGTELAPPRRAGETEEEFLRRREEARVYRGRLEAVKLTGDPNVPRGEYTFVAEDLGEAGFVAVVEEEPFRGARVVRSKGHVAGTGFLNDRYIESQLLLISHDRLAQYWVGFGHISFFERVDIDRFLVPN</sequence>
<protein>
    <submittedName>
        <fullName evidence="5">F-box domain-containing protein</fullName>
    </submittedName>
</protein>
<accession>A0AA38VGR0</accession>
<feature type="compositionally biased region" description="Basic and acidic residues" evidence="3">
    <location>
        <begin position="66"/>
        <end position="78"/>
    </location>
</feature>
<dbReference type="Proteomes" id="UP001174694">
    <property type="component" value="Unassembled WGS sequence"/>
</dbReference>
<feature type="compositionally biased region" description="Pro residues" evidence="3">
    <location>
        <begin position="272"/>
        <end position="281"/>
    </location>
</feature>
<feature type="compositionally biased region" description="Low complexity" evidence="3">
    <location>
        <begin position="16"/>
        <end position="38"/>
    </location>
</feature>
<feature type="domain" description="F-box" evidence="4">
    <location>
        <begin position="105"/>
        <end position="151"/>
    </location>
</feature>
<dbReference type="Pfam" id="PF12937">
    <property type="entry name" value="F-box-like"/>
    <property type="match status" value="1"/>
</dbReference>
<evidence type="ECO:0000313" key="5">
    <source>
        <dbReference type="EMBL" id="KAJ9150319.1"/>
    </source>
</evidence>
<evidence type="ECO:0000256" key="1">
    <source>
        <dbReference type="ARBA" id="ARBA00004906"/>
    </source>
</evidence>